<organism evidence="2 3">
    <name type="scientific">Paenibacillus suaedae</name>
    <dbReference type="NCBI Taxonomy" id="3077233"/>
    <lineage>
        <taxon>Bacteria</taxon>
        <taxon>Bacillati</taxon>
        <taxon>Bacillota</taxon>
        <taxon>Bacilli</taxon>
        <taxon>Bacillales</taxon>
        <taxon>Paenibacillaceae</taxon>
        <taxon>Paenibacillus</taxon>
    </lineage>
</organism>
<evidence type="ECO:0000313" key="3">
    <source>
        <dbReference type="Proteomes" id="UP001250538"/>
    </source>
</evidence>
<name>A0AAJ2JTY2_9BACL</name>
<dbReference type="Gene3D" id="3.90.550.10">
    <property type="entry name" value="Spore Coat Polysaccharide Biosynthesis Protein SpsA, Chain A"/>
    <property type="match status" value="1"/>
</dbReference>
<evidence type="ECO:0000259" key="1">
    <source>
        <dbReference type="Pfam" id="PF00535"/>
    </source>
</evidence>
<proteinExistence type="predicted"/>
<keyword evidence="2" id="KW-0808">Transferase</keyword>
<dbReference type="SUPFAM" id="SSF53448">
    <property type="entry name" value="Nucleotide-diphospho-sugar transferases"/>
    <property type="match status" value="1"/>
</dbReference>
<dbReference type="InterPro" id="IPR001173">
    <property type="entry name" value="Glyco_trans_2-like"/>
</dbReference>
<sequence length="377" mass="43250">MDTHEHLEDDHASDISSILLKDAAAFMENGEWKRAVIIYELLLDKGDVDAKTAISVCGLLANGYKELGMDAKVIRTILRTLQYEPPSADSCCRIGYQYFIQEKWSEAASWYGLALQMPFSSAQADAIANHTWLPHLQLCVCYDKLGDLKRAYHHHQQAALYASDHPSVITNEVYFGPYFEMLDKSGSQNCGLSLLIPSVPERFTFLSSLLADLHQQAFGKPVEILVLIDNKKRTIGDKRNQLLKQAQGRFVAFIDDDDQISPHYVDALLEAIEKEPRADCIVFDVQVKLNGISDKLCKYGVEYQHGQDTQYYYRKPNHLMCYAKRIALVHQFQDISYGEDDEWGGRCAADIQLQHRIPEVLYTYDWMPKPWDWYHKQ</sequence>
<comment type="caution">
    <text evidence="2">The sequence shown here is derived from an EMBL/GenBank/DDBJ whole genome shotgun (WGS) entry which is preliminary data.</text>
</comment>
<gene>
    <name evidence="2" type="ORF">RQP50_08005</name>
</gene>
<dbReference type="Pfam" id="PF00535">
    <property type="entry name" value="Glycos_transf_2"/>
    <property type="match status" value="1"/>
</dbReference>
<reference evidence="3" key="1">
    <citation type="submission" date="2023-09" db="EMBL/GenBank/DDBJ databases">
        <title>Paenibacillus sp. chi10 Genome sequencing and assembly.</title>
        <authorList>
            <person name="Kim I."/>
        </authorList>
    </citation>
    <scope>NUCLEOTIDE SEQUENCE [LARGE SCALE GENOMIC DNA]</scope>
    <source>
        <strain evidence="3">chi10</strain>
    </source>
</reference>
<dbReference type="AlphaFoldDB" id="A0AAJ2JTY2"/>
<feature type="domain" description="Glycosyltransferase 2-like" evidence="1">
    <location>
        <begin position="220"/>
        <end position="290"/>
    </location>
</feature>
<dbReference type="CDD" id="cd00761">
    <property type="entry name" value="Glyco_tranf_GTA_type"/>
    <property type="match status" value="1"/>
</dbReference>
<dbReference type="RefSeq" id="WP_227774419.1">
    <property type="nucleotide sequence ID" value="NZ_JAVYAA010000001.1"/>
</dbReference>
<accession>A0AAJ2JTY2</accession>
<dbReference type="SUPFAM" id="SSF81901">
    <property type="entry name" value="HCP-like"/>
    <property type="match status" value="1"/>
</dbReference>
<keyword evidence="3" id="KW-1185">Reference proteome</keyword>
<evidence type="ECO:0000313" key="2">
    <source>
        <dbReference type="EMBL" id="MDT8976187.1"/>
    </source>
</evidence>
<protein>
    <submittedName>
        <fullName evidence="2">Glycosyltransferase family A protein</fullName>
        <ecNumber evidence="2">2.4.-.-</ecNumber>
    </submittedName>
</protein>
<dbReference type="InterPro" id="IPR029044">
    <property type="entry name" value="Nucleotide-diphossugar_trans"/>
</dbReference>
<dbReference type="EC" id="2.4.-.-" evidence="2"/>
<keyword evidence="2" id="KW-0328">Glycosyltransferase</keyword>
<dbReference type="EMBL" id="JAVYAA010000001">
    <property type="protein sequence ID" value="MDT8976187.1"/>
    <property type="molecule type" value="Genomic_DNA"/>
</dbReference>
<dbReference type="GO" id="GO:0016757">
    <property type="term" value="F:glycosyltransferase activity"/>
    <property type="evidence" value="ECO:0007669"/>
    <property type="project" value="UniProtKB-KW"/>
</dbReference>
<dbReference type="Proteomes" id="UP001250538">
    <property type="component" value="Unassembled WGS sequence"/>
</dbReference>
<dbReference type="Gene3D" id="1.25.40.10">
    <property type="entry name" value="Tetratricopeptide repeat domain"/>
    <property type="match status" value="1"/>
</dbReference>
<dbReference type="InterPro" id="IPR011990">
    <property type="entry name" value="TPR-like_helical_dom_sf"/>
</dbReference>